<dbReference type="InterPro" id="IPR009057">
    <property type="entry name" value="Homeodomain-like_sf"/>
</dbReference>
<keyword evidence="12" id="KW-1185">Reference proteome</keyword>
<dbReference type="PANTHER" id="PTHR42713:SF3">
    <property type="entry name" value="TRANSCRIPTIONAL REGULATORY PROTEIN HPTR"/>
    <property type="match status" value="1"/>
</dbReference>
<evidence type="ECO:0000256" key="6">
    <source>
        <dbReference type="ARBA" id="ARBA00023125"/>
    </source>
</evidence>
<feature type="modified residue" description="4-aspartylphosphate" evidence="8">
    <location>
        <position position="55"/>
    </location>
</feature>
<evidence type="ECO:0000256" key="3">
    <source>
        <dbReference type="ARBA" id="ARBA00022553"/>
    </source>
</evidence>
<dbReference type="RefSeq" id="WP_244742977.1">
    <property type="nucleotide sequence ID" value="NZ_CP095071.1"/>
</dbReference>
<dbReference type="Proteomes" id="UP000831537">
    <property type="component" value="Chromosome"/>
</dbReference>
<dbReference type="InterPro" id="IPR001789">
    <property type="entry name" value="Sig_transdc_resp-reg_receiver"/>
</dbReference>
<protein>
    <submittedName>
        <fullName evidence="11">Response regulator</fullName>
    </submittedName>
</protein>
<comment type="subcellular location">
    <subcellularLocation>
        <location evidence="1">Cytoplasm</location>
    </subcellularLocation>
</comment>
<dbReference type="InterPro" id="IPR018060">
    <property type="entry name" value="HTH_AraC"/>
</dbReference>
<dbReference type="SUPFAM" id="SSF46689">
    <property type="entry name" value="Homeodomain-like"/>
    <property type="match status" value="2"/>
</dbReference>
<dbReference type="SMART" id="SM00342">
    <property type="entry name" value="HTH_ARAC"/>
    <property type="match status" value="1"/>
</dbReference>
<dbReference type="PANTHER" id="PTHR42713">
    <property type="entry name" value="HISTIDINE KINASE-RELATED"/>
    <property type="match status" value="1"/>
</dbReference>
<dbReference type="PROSITE" id="PS00041">
    <property type="entry name" value="HTH_ARAC_FAMILY_1"/>
    <property type="match status" value="1"/>
</dbReference>
<dbReference type="SMART" id="SM00448">
    <property type="entry name" value="REC"/>
    <property type="match status" value="1"/>
</dbReference>
<dbReference type="PROSITE" id="PS50110">
    <property type="entry name" value="RESPONSE_REGULATORY"/>
    <property type="match status" value="1"/>
</dbReference>
<evidence type="ECO:0000259" key="10">
    <source>
        <dbReference type="PROSITE" id="PS50110"/>
    </source>
</evidence>
<evidence type="ECO:0000256" key="8">
    <source>
        <dbReference type="PROSITE-ProRule" id="PRU00169"/>
    </source>
</evidence>
<dbReference type="InterPro" id="IPR011006">
    <property type="entry name" value="CheY-like_superfamily"/>
</dbReference>
<keyword evidence="3 8" id="KW-0597">Phosphoprotein</keyword>
<dbReference type="InterPro" id="IPR018062">
    <property type="entry name" value="HTH_AraC-typ_CS"/>
</dbReference>
<dbReference type="Gene3D" id="1.10.10.60">
    <property type="entry name" value="Homeodomain-like"/>
    <property type="match status" value="2"/>
</dbReference>
<evidence type="ECO:0000259" key="9">
    <source>
        <dbReference type="PROSITE" id="PS01124"/>
    </source>
</evidence>
<accession>A0ABY4GKF6</accession>
<evidence type="ECO:0000313" key="12">
    <source>
        <dbReference type="Proteomes" id="UP000831537"/>
    </source>
</evidence>
<dbReference type="InterPro" id="IPR020449">
    <property type="entry name" value="Tscrpt_reg_AraC-type_HTH"/>
</dbReference>
<evidence type="ECO:0000256" key="7">
    <source>
        <dbReference type="ARBA" id="ARBA00023163"/>
    </source>
</evidence>
<keyword evidence="5" id="KW-0805">Transcription regulation</keyword>
<organism evidence="11 12">
    <name type="scientific">Gracilibacillus salinarum</name>
    <dbReference type="NCBI Taxonomy" id="2932255"/>
    <lineage>
        <taxon>Bacteria</taxon>
        <taxon>Bacillati</taxon>
        <taxon>Bacillota</taxon>
        <taxon>Bacilli</taxon>
        <taxon>Bacillales</taxon>
        <taxon>Bacillaceae</taxon>
        <taxon>Gracilibacillus</taxon>
    </lineage>
</organism>
<dbReference type="CDD" id="cd17536">
    <property type="entry name" value="REC_YesN-like"/>
    <property type="match status" value="1"/>
</dbReference>
<dbReference type="InterPro" id="IPR051552">
    <property type="entry name" value="HptR"/>
</dbReference>
<dbReference type="Pfam" id="PF00072">
    <property type="entry name" value="Response_reg"/>
    <property type="match status" value="1"/>
</dbReference>
<feature type="domain" description="HTH araC/xylS-type" evidence="9">
    <location>
        <begin position="433"/>
        <end position="531"/>
    </location>
</feature>
<dbReference type="PROSITE" id="PS01124">
    <property type="entry name" value="HTH_ARAC_FAMILY_2"/>
    <property type="match status" value="1"/>
</dbReference>
<keyword evidence="6" id="KW-0238">DNA-binding</keyword>
<reference evidence="11 12" key="1">
    <citation type="submission" date="2022-04" db="EMBL/GenBank/DDBJ databases">
        <title>Gracilibacillus sp. isolated from saltern.</title>
        <authorList>
            <person name="Won M."/>
            <person name="Lee C.-M."/>
            <person name="Woen H.-Y."/>
            <person name="Kwon S.-W."/>
        </authorList>
    </citation>
    <scope>NUCLEOTIDE SEQUENCE [LARGE SCALE GENOMIC DNA]</scope>
    <source>
        <strain evidence="11 12">SSPM10-3</strain>
    </source>
</reference>
<gene>
    <name evidence="11" type="ORF">MUN87_19235</name>
</gene>
<proteinExistence type="predicted"/>
<dbReference type="Pfam" id="PF12833">
    <property type="entry name" value="HTH_18"/>
    <property type="match status" value="1"/>
</dbReference>
<evidence type="ECO:0000256" key="2">
    <source>
        <dbReference type="ARBA" id="ARBA00022490"/>
    </source>
</evidence>
<dbReference type="Gene3D" id="3.40.50.2300">
    <property type="match status" value="1"/>
</dbReference>
<evidence type="ECO:0000256" key="5">
    <source>
        <dbReference type="ARBA" id="ARBA00023015"/>
    </source>
</evidence>
<keyword evidence="2" id="KW-0963">Cytoplasm</keyword>
<dbReference type="EMBL" id="CP095071">
    <property type="protein sequence ID" value="UOQ84762.1"/>
    <property type="molecule type" value="Genomic_DNA"/>
</dbReference>
<evidence type="ECO:0000256" key="1">
    <source>
        <dbReference type="ARBA" id="ARBA00004496"/>
    </source>
</evidence>
<evidence type="ECO:0000256" key="4">
    <source>
        <dbReference type="ARBA" id="ARBA00023012"/>
    </source>
</evidence>
<feature type="domain" description="Response regulatory" evidence="10">
    <location>
        <begin position="3"/>
        <end position="120"/>
    </location>
</feature>
<keyword evidence="4" id="KW-0902">Two-component regulatory system</keyword>
<name>A0ABY4GKF6_9BACI</name>
<evidence type="ECO:0000313" key="11">
    <source>
        <dbReference type="EMBL" id="UOQ84762.1"/>
    </source>
</evidence>
<dbReference type="SUPFAM" id="SSF52172">
    <property type="entry name" value="CheY-like"/>
    <property type="match status" value="1"/>
</dbReference>
<dbReference type="PRINTS" id="PR00032">
    <property type="entry name" value="HTHARAC"/>
</dbReference>
<sequence length="537" mass="63118">MYRVVIADDEPIIIRGLKKLIKWKEEGFTVIGEANNGEDLWQETLVKEPDLVITDISMPRMTGIEFIKKLRDQELDTNVLFISAYEDFSYAKDALQYGAKGYVIKPIDKEKLRNEIKQIKQGLDQNKISIQEKEQLVNLRNKDNEKKLLEVVQQFADRAITNDYYQTEITKAFKNQCYTVLSISYDSSITYHGTEAMWNENQERLLLFSIRNVLEDLTRSNEFKLFQLEQAESSLLFLINHNNTGDVLHLIQRLCKKIKDLLGIHMFCGIGDTVKNIKDLHQSKKTSLFYAQYYYFVAPSQLIERDILPEFNQKISSENLTENRELLYHAILKQNNSELQNVIGNFFEWLTVISSGKKDIVVSTCFSIVSELKETFRKIGINIYPDQKNVTLLNKLHELRTFHELKEFIVELAQYIQNELAKQETINENYQLKTILEYIEAHYYQNITLDSMAKKVHMNPYYFSSFFKKHTGQNFKKYLTKIRMDNAMNLLLTSDLLIYEIAEEVGYRNVRQFSDMFKKYFGKLPTNYRQSNLAKKT</sequence>
<keyword evidence="7" id="KW-0804">Transcription</keyword>